<reference evidence="7" key="1">
    <citation type="submission" date="2021-01" db="EMBL/GenBank/DDBJ databases">
        <title>Whole genome shotgun sequence of Virgisporangium ochraceum NBRC 16418.</title>
        <authorList>
            <person name="Komaki H."/>
            <person name="Tamura T."/>
        </authorList>
    </citation>
    <scope>NUCLEOTIDE SEQUENCE</scope>
    <source>
        <strain evidence="7">NBRC 16418</strain>
    </source>
</reference>
<dbReference type="AlphaFoldDB" id="A0A8J4EAY4"/>
<keyword evidence="8" id="KW-1185">Reference proteome</keyword>
<dbReference type="Proteomes" id="UP000635606">
    <property type="component" value="Unassembled WGS sequence"/>
</dbReference>
<proteinExistence type="inferred from homology"/>
<dbReference type="InterPro" id="IPR000805">
    <property type="entry name" value="Glyco_hydro_26"/>
</dbReference>
<feature type="signal peptide" evidence="5">
    <location>
        <begin position="1"/>
        <end position="21"/>
    </location>
</feature>
<evidence type="ECO:0000259" key="6">
    <source>
        <dbReference type="PROSITE" id="PS51764"/>
    </source>
</evidence>
<dbReference type="PANTHER" id="PTHR40079">
    <property type="entry name" value="MANNAN ENDO-1,4-BETA-MANNOSIDASE E-RELATED"/>
    <property type="match status" value="1"/>
</dbReference>
<dbReference type="GO" id="GO:0016985">
    <property type="term" value="F:mannan endo-1,4-beta-mannosidase activity"/>
    <property type="evidence" value="ECO:0007669"/>
    <property type="project" value="InterPro"/>
</dbReference>
<comment type="similarity">
    <text evidence="1 4">Belongs to the glycosyl hydrolase 26 family.</text>
</comment>
<dbReference type="InterPro" id="IPR022790">
    <property type="entry name" value="GH26_dom"/>
</dbReference>
<dbReference type="PROSITE" id="PS51764">
    <property type="entry name" value="GH26"/>
    <property type="match status" value="1"/>
</dbReference>
<dbReference type="Gene3D" id="3.20.20.80">
    <property type="entry name" value="Glycosidases"/>
    <property type="match status" value="1"/>
</dbReference>
<dbReference type="EMBL" id="BOPH01000001">
    <property type="protein sequence ID" value="GIJ65262.1"/>
    <property type="molecule type" value="Genomic_DNA"/>
</dbReference>
<protein>
    <recommendedName>
        <fullName evidence="6">GH26 domain-containing protein</fullName>
    </recommendedName>
</protein>
<evidence type="ECO:0000313" key="8">
    <source>
        <dbReference type="Proteomes" id="UP000635606"/>
    </source>
</evidence>
<dbReference type="PANTHER" id="PTHR40079:SF4">
    <property type="entry name" value="GH26 DOMAIN-CONTAINING PROTEIN-RELATED"/>
    <property type="match status" value="1"/>
</dbReference>
<gene>
    <name evidence="7" type="ORF">Voc01_001790</name>
</gene>
<keyword evidence="2 4" id="KW-0378">Hydrolase</keyword>
<dbReference type="RefSeq" id="WP_239159835.1">
    <property type="nucleotide sequence ID" value="NZ_BOPH01000001.1"/>
</dbReference>
<feature type="domain" description="GH26" evidence="6">
    <location>
        <begin position="28"/>
        <end position="319"/>
    </location>
</feature>
<evidence type="ECO:0000256" key="4">
    <source>
        <dbReference type="PROSITE-ProRule" id="PRU01100"/>
    </source>
</evidence>
<feature type="active site" description="Nucleophile" evidence="4">
    <location>
        <position position="259"/>
    </location>
</feature>
<name>A0A8J4EAY4_9ACTN</name>
<evidence type="ECO:0000313" key="7">
    <source>
        <dbReference type="EMBL" id="GIJ65262.1"/>
    </source>
</evidence>
<evidence type="ECO:0000256" key="1">
    <source>
        <dbReference type="ARBA" id="ARBA00007754"/>
    </source>
</evidence>
<dbReference type="InterPro" id="IPR017853">
    <property type="entry name" value="GH"/>
</dbReference>
<keyword evidence="5" id="KW-0732">Signal</keyword>
<evidence type="ECO:0000256" key="2">
    <source>
        <dbReference type="ARBA" id="ARBA00022801"/>
    </source>
</evidence>
<comment type="caution">
    <text evidence="7">The sequence shown here is derived from an EMBL/GenBank/DDBJ whole genome shotgun (WGS) entry which is preliminary data.</text>
</comment>
<evidence type="ECO:0000256" key="3">
    <source>
        <dbReference type="ARBA" id="ARBA00023295"/>
    </source>
</evidence>
<keyword evidence="3 4" id="KW-0326">Glycosidase</keyword>
<dbReference type="Pfam" id="PF02156">
    <property type="entry name" value="Glyco_hydro_26"/>
    <property type="match status" value="1"/>
</dbReference>
<dbReference type="SUPFAM" id="SSF51445">
    <property type="entry name" value="(Trans)glycosidases"/>
    <property type="match status" value="1"/>
</dbReference>
<organism evidence="7 8">
    <name type="scientific">Virgisporangium ochraceum</name>
    <dbReference type="NCBI Taxonomy" id="65505"/>
    <lineage>
        <taxon>Bacteria</taxon>
        <taxon>Bacillati</taxon>
        <taxon>Actinomycetota</taxon>
        <taxon>Actinomycetes</taxon>
        <taxon>Micromonosporales</taxon>
        <taxon>Micromonosporaceae</taxon>
        <taxon>Virgisporangium</taxon>
    </lineage>
</organism>
<dbReference type="GO" id="GO:0006080">
    <property type="term" value="P:substituted mannan metabolic process"/>
    <property type="evidence" value="ECO:0007669"/>
    <property type="project" value="InterPro"/>
</dbReference>
<sequence>MMRRLLAVAGTLLVLATGCSRDPEPAPAPAPDLSAVPTGQAVANGPFASGPVAAPASGALLGSWVKPRAITQPYRIEAVNTWETTLGRQLDIVHTYKRLDEPFFTESDTTFGARSTLMLSWAGGDSRSVVSGRHDALIRERARQVREFGKPLLMRYRWEMDRPNLQATMWSPEDYIAMWKHVRALFALERVKNVSWVWCPTIEGFERGNAPSFYPGDDQVDWVCVDVYSGARFVPLGEHLKPFFAFAAGRPSKPVMIGEYGVARQYPSAQRAAWIRNGTAVFKANPQVKAVLYFESDPEDRKPDGRFSIADDPLALEAFAEMAKDPYFNVA</sequence>
<feature type="chain" id="PRO_5035277123" description="GH26 domain-containing protein" evidence="5">
    <location>
        <begin position="22"/>
        <end position="331"/>
    </location>
</feature>
<feature type="active site" description="Proton donor" evidence="4">
    <location>
        <position position="159"/>
    </location>
</feature>
<evidence type="ECO:0000256" key="5">
    <source>
        <dbReference type="SAM" id="SignalP"/>
    </source>
</evidence>
<accession>A0A8J4EAY4</accession>
<dbReference type="PROSITE" id="PS51257">
    <property type="entry name" value="PROKAR_LIPOPROTEIN"/>
    <property type="match status" value="1"/>
</dbReference>